<feature type="compositionally biased region" description="Polar residues" evidence="1">
    <location>
        <begin position="30"/>
        <end position="42"/>
    </location>
</feature>
<accession>A0A818BJI0</accession>
<organism evidence="2 3">
    <name type="scientific">Rotaria socialis</name>
    <dbReference type="NCBI Taxonomy" id="392032"/>
    <lineage>
        <taxon>Eukaryota</taxon>
        <taxon>Metazoa</taxon>
        <taxon>Spiralia</taxon>
        <taxon>Gnathifera</taxon>
        <taxon>Rotifera</taxon>
        <taxon>Eurotatoria</taxon>
        <taxon>Bdelloidea</taxon>
        <taxon>Philodinida</taxon>
        <taxon>Philodinidae</taxon>
        <taxon>Rotaria</taxon>
    </lineage>
</organism>
<sequence length="87" mass="9730">MFPYDINRNNQNYTPPHVNHPSYVDLLNQASPLKSPNFNSSPHHPITPKIEGLSADQALSSEPEPISVSENELSAQLQPEIQQQPDE</sequence>
<reference evidence="2" key="1">
    <citation type="submission" date="2021-02" db="EMBL/GenBank/DDBJ databases">
        <authorList>
            <person name="Nowell W R."/>
        </authorList>
    </citation>
    <scope>NUCLEOTIDE SEQUENCE</scope>
</reference>
<dbReference type="EMBL" id="CAJNYV010001409">
    <property type="protein sequence ID" value="CAF3419885.1"/>
    <property type="molecule type" value="Genomic_DNA"/>
</dbReference>
<proteinExistence type="predicted"/>
<name>A0A818BJI0_9BILA</name>
<evidence type="ECO:0000256" key="1">
    <source>
        <dbReference type="SAM" id="MobiDB-lite"/>
    </source>
</evidence>
<comment type="caution">
    <text evidence="2">The sequence shown here is derived from an EMBL/GenBank/DDBJ whole genome shotgun (WGS) entry which is preliminary data.</text>
</comment>
<gene>
    <name evidence="2" type="ORF">KIK155_LOCUS9837</name>
</gene>
<protein>
    <submittedName>
        <fullName evidence="2">Uncharacterized protein</fullName>
    </submittedName>
</protein>
<evidence type="ECO:0000313" key="2">
    <source>
        <dbReference type="EMBL" id="CAF3419885.1"/>
    </source>
</evidence>
<dbReference type="AlphaFoldDB" id="A0A818BJI0"/>
<feature type="compositionally biased region" description="Polar residues" evidence="1">
    <location>
        <begin position="68"/>
        <end position="87"/>
    </location>
</feature>
<feature type="region of interest" description="Disordered" evidence="1">
    <location>
        <begin position="1"/>
        <end position="20"/>
    </location>
</feature>
<feature type="region of interest" description="Disordered" evidence="1">
    <location>
        <begin position="30"/>
        <end position="87"/>
    </location>
</feature>
<evidence type="ECO:0000313" key="3">
    <source>
        <dbReference type="Proteomes" id="UP000663865"/>
    </source>
</evidence>
<dbReference type="Proteomes" id="UP000663865">
    <property type="component" value="Unassembled WGS sequence"/>
</dbReference>